<dbReference type="Pfam" id="PF20236">
    <property type="entry name" value="DUF6593"/>
    <property type="match status" value="1"/>
</dbReference>
<protein>
    <recommendedName>
        <fullName evidence="1">DUF6593 domain-containing protein</fullName>
    </recommendedName>
</protein>
<proteinExistence type="predicted"/>
<dbReference type="EMBL" id="JARJCW010000015">
    <property type="protein sequence ID" value="KAJ7216429.1"/>
    <property type="molecule type" value="Genomic_DNA"/>
</dbReference>
<name>A0AAD6YGU1_9AGAR</name>
<evidence type="ECO:0000313" key="3">
    <source>
        <dbReference type="Proteomes" id="UP001219525"/>
    </source>
</evidence>
<dbReference type="Proteomes" id="UP001219525">
    <property type="component" value="Unassembled WGS sequence"/>
</dbReference>
<comment type="caution">
    <text evidence="2">The sequence shown here is derived from an EMBL/GenBank/DDBJ whole genome shotgun (WGS) entry which is preliminary data.</text>
</comment>
<dbReference type="AlphaFoldDB" id="A0AAD6YGU1"/>
<gene>
    <name evidence="2" type="ORF">GGX14DRAFT_358997</name>
</gene>
<reference evidence="2" key="1">
    <citation type="submission" date="2023-03" db="EMBL/GenBank/DDBJ databases">
        <title>Massive genome expansion in bonnet fungi (Mycena s.s.) driven by repeated elements and novel gene families across ecological guilds.</title>
        <authorList>
            <consortium name="Lawrence Berkeley National Laboratory"/>
            <person name="Harder C.B."/>
            <person name="Miyauchi S."/>
            <person name="Viragh M."/>
            <person name="Kuo A."/>
            <person name="Thoen E."/>
            <person name="Andreopoulos B."/>
            <person name="Lu D."/>
            <person name="Skrede I."/>
            <person name="Drula E."/>
            <person name="Henrissat B."/>
            <person name="Morin E."/>
            <person name="Kohler A."/>
            <person name="Barry K."/>
            <person name="LaButti K."/>
            <person name="Morin E."/>
            <person name="Salamov A."/>
            <person name="Lipzen A."/>
            <person name="Mereny Z."/>
            <person name="Hegedus B."/>
            <person name="Baldrian P."/>
            <person name="Stursova M."/>
            <person name="Weitz H."/>
            <person name="Taylor A."/>
            <person name="Grigoriev I.V."/>
            <person name="Nagy L.G."/>
            <person name="Martin F."/>
            <person name="Kauserud H."/>
        </authorList>
    </citation>
    <scope>NUCLEOTIDE SEQUENCE</scope>
    <source>
        <strain evidence="2">9144</strain>
    </source>
</reference>
<evidence type="ECO:0000259" key="1">
    <source>
        <dbReference type="Pfam" id="PF20236"/>
    </source>
</evidence>
<accession>A0AAD6YGU1</accession>
<organism evidence="2 3">
    <name type="scientific">Mycena pura</name>
    <dbReference type="NCBI Taxonomy" id="153505"/>
    <lineage>
        <taxon>Eukaryota</taxon>
        <taxon>Fungi</taxon>
        <taxon>Dikarya</taxon>
        <taxon>Basidiomycota</taxon>
        <taxon>Agaricomycotina</taxon>
        <taxon>Agaricomycetes</taxon>
        <taxon>Agaricomycetidae</taxon>
        <taxon>Agaricales</taxon>
        <taxon>Marasmiineae</taxon>
        <taxon>Mycenaceae</taxon>
        <taxon>Mycena</taxon>
    </lineage>
</organism>
<feature type="domain" description="DUF6593" evidence="1">
    <location>
        <begin position="12"/>
        <end position="167"/>
    </location>
</feature>
<dbReference type="InterPro" id="IPR046528">
    <property type="entry name" value="DUF6593"/>
</dbReference>
<keyword evidence="3" id="KW-1185">Reference proteome</keyword>
<sequence>MLLILSTSKTVNASYRDAATGSVLYKVKTPVRVHDLTTTITRRIDDVPRHPEPGSPGAQDADERFGFLARIAWRLVGWHTTIQFGGHEIDPATFFRTERTAEYVFTAQDGKEYRWSVQSNSSRLKVNDAAATLVAEYRVKSVGLRTPKSDAMLEIFPEFEHLADEIMACISGAFHSPPDLSLDDFYPCRKDPEITSGRK</sequence>
<evidence type="ECO:0000313" key="2">
    <source>
        <dbReference type="EMBL" id="KAJ7216429.1"/>
    </source>
</evidence>